<organism evidence="4 5">
    <name type="scientific">Pontiella desulfatans</name>
    <dbReference type="NCBI Taxonomy" id="2750659"/>
    <lineage>
        <taxon>Bacteria</taxon>
        <taxon>Pseudomonadati</taxon>
        <taxon>Kiritimatiellota</taxon>
        <taxon>Kiritimatiellia</taxon>
        <taxon>Kiritimatiellales</taxon>
        <taxon>Pontiellaceae</taxon>
        <taxon>Pontiella</taxon>
    </lineage>
</organism>
<reference evidence="4 5" key="1">
    <citation type="submission" date="2019-04" db="EMBL/GenBank/DDBJ databases">
        <authorList>
            <person name="Van Vliet M D."/>
        </authorList>
    </citation>
    <scope>NUCLEOTIDE SEQUENCE [LARGE SCALE GENOMIC DNA]</scope>
    <source>
        <strain evidence="4 5">F1</strain>
    </source>
</reference>
<evidence type="ECO:0000256" key="1">
    <source>
        <dbReference type="SAM" id="MobiDB-lite"/>
    </source>
</evidence>
<sequence length="272" mass="29806">MRFLLVLLAAVATAGAQTNEAPKVRVTGDRVSLRAKPSLDGELLDRAMRGEEMVCFEKTNGWVAVQAPESLNFWVAGEYIKLSPEDAGKGIVTPKKLNVRSGPSKNYNVVAVVQGDDAVSVRGEFNDWLKISPPIGSRVWISEDYVEIVEAPGPEPVAVATPEPSTVPEPAAEDEDEDELPPLMLVLDDSKPQGKVDRIPGVLRRANPGLYKLVLIAGEIEEPICLVRGRESQLEKMLNRSLLIEGKIYWVKDVDLPVIQPDKINLDPIIVD</sequence>
<dbReference type="PANTHER" id="PTHR34408">
    <property type="entry name" value="FAMILY PROTEIN, PUTATIVE-RELATED"/>
    <property type="match status" value="1"/>
</dbReference>
<dbReference type="EMBL" id="CAAHFG010000003">
    <property type="protein sequence ID" value="VGO15931.1"/>
    <property type="molecule type" value="Genomic_DNA"/>
</dbReference>
<evidence type="ECO:0000313" key="5">
    <source>
        <dbReference type="Proteomes" id="UP000366872"/>
    </source>
</evidence>
<dbReference type="InterPro" id="IPR003646">
    <property type="entry name" value="SH3-like_bac-type"/>
</dbReference>
<keyword evidence="5" id="KW-1185">Reference proteome</keyword>
<evidence type="ECO:0000259" key="3">
    <source>
        <dbReference type="PROSITE" id="PS51781"/>
    </source>
</evidence>
<feature type="chain" id="PRO_5025349727" description="SH3b domain-containing protein" evidence="2">
    <location>
        <begin position="17"/>
        <end position="272"/>
    </location>
</feature>
<name>A0A6C2U8V7_PONDE</name>
<dbReference type="Pfam" id="PF08239">
    <property type="entry name" value="SH3_3"/>
    <property type="match status" value="1"/>
</dbReference>
<feature type="domain" description="SH3b" evidence="3">
    <location>
        <begin position="87"/>
        <end position="150"/>
    </location>
</feature>
<dbReference type="PANTHER" id="PTHR34408:SF1">
    <property type="entry name" value="GLYCOSYL HYDROLASE FAMILY 19 DOMAIN-CONTAINING PROTEIN HI_1415"/>
    <property type="match status" value="1"/>
</dbReference>
<evidence type="ECO:0000313" key="4">
    <source>
        <dbReference type="EMBL" id="VGO15931.1"/>
    </source>
</evidence>
<dbReference type="PROSITE" id="PS51781">
    <property type="entry name" value="SH3B"/>
    <property type="match status" value="1"/>
</dbReference>
<protein>
    <recommendedName>
        <fullName evidence="3">SH3b domain-containing protein</fullName>
    </recommendedName>
</protein>
<feature type="signal peptide" evidence="2">
    <location>
        <begin position="1"/>
        <end position="16"/>
    </location>
</feature>
<gene>
    <name evidence="4" type="ORF">PDESU_04520</name>
</gene>
<feature type="region of interest" description="Disordered" evidence="1">
    <location>
        <begin position="155"/>
        <end position="178"/>
    </location>
</feature>
<dbReference type="AlphaFoldDB" id="A0A6C2U8V7"/>
<dbReference type="SMART" id="SM00287">
    <property type="entry name" value="SH3b"/>
    <property type="match status" value="2"/>
</dbReference>
<dbReference type="Proteomes" id="UP000366872">
    <property type="component" value="Unassembled WGS sequence"/>
</dbReference>
<keyword evidence="2" id="KW-0732">Signal</keyword>
<dbReference type="Gene3D" id="2.30.30.40">
    <property type="entry name" value="SH3 Domains"/>
    <property type="match status" value="2"/>
</dbReference>
<evidence type="ECO:0000256" key="2">
    <source>
        <dbReference type="SAM" id="SignalP"/>
    </source>
</evidence>
<dbReference type="InterPro" id="IPR052354">
    <property type="entry name" value="Cell_Wall_Dynamics_Protein"/>
</dbReference>
<proteinExistence type="predicted"/>
<accession>A0A6C2U8V7</accession>
<dbReference type="RefSeq" id="WP_168442504.1">
    <property type="nucleotide sequence ID" value="NZ_CAAHFG010000003.1"/>
</dbReference>